<dbReference type="EMBL" id="JAUESC010000387">
    <property type="protein sequence ID" value="KAK0573172.1"/>
    <property type="molecule type" value="Genomic_DNA"/>
</dbReference>
<proteinExistence type="predicted"/>
<dbReference type="PANTHER" id="PTHR35116">
    <property type="entry name" value="HELICASE PROTEIN MOM1"/>
    <property type="match status" value="1"/>
</dbReference>
<protein>
    <submittedName>
        <fullName evidence="1">Uncharacterized protein</fullName>
    </submittedName>
</protein>
<name>A0AA39RGW2_ACESA</name>
<organism evidence="1 2">
    <name type="scientific">Acer saccharum</name>
    <name type="common">Sugar maple</name>
    <dbReference type="NCBI Taxonomy" id="4024"/>
    <lineage>
        <taxon>Eukaryota</taxon>
        <taxon>Viridiplantae</taxon>
        <taxon>Streptophyta</taxon>
        <taxon>Embryophyta</taxon>
        <taxon>Tracheophyta</taxon>
        <taxon>Spermatophyta</taxon>
        <taxon>Magnoliopsida</taxon>
        <taxon>eudicotyledons</taxon>
        <taxon>Gunneridae</taxon>
        <taxon>Pentapetalae</taxon>
        <taxon>rosids</taxon>
        <taxon>malvids</taxon>
        <taxon>Sapindales</taxon>
        <taxon>Sapindaceae</taxon>
        <taxon>Hippocastanoideae</taxon>
        <taxon>Acereae</taxon>
        <taxon>Acer</taxon>
    </lineage>
</organism>
<accession>A0AA39RGW2</accession>
<dbReference type="InterPro" id="IPR039322">
    <property type="entry name" value="MOM1"/>
</dbReference>
<dbReference type="PANTHER" id="PTHR35116:SF13">
    <property type="entry name" value="HELICASE PROTEIN MOM1"/>
    <property type="match status" value="1"/>
</dbReference>
<evidence type="ECO:0000313" key="2">
    <source>
        <dbReference type="Proteomes" id="UP001168877"/>
    </source>
</evidence>
<comment type="caution">
    <text evidence="1">The sequence shown here is derived from an EMBL/GenBank/DDBJ whole genome shotgun (WGS) entry which is preliminary data.</text>
</comment>
<dbReference type="AlphaFoldDB" id="A0AA39RGW2"/>
<dbReference type="Gene3D" id="6.10.250.1310">
    <property type="match status" value="1"/>
</dbReference>
<dbReference type="GO" id="GO:0031507">
    <property type="term" value="P:heterochromatin formation"/>
    <property type="evidence" value="ECO:0007669"/>
    <property type="project" value="InterPro"/>
</dbReference>
<evidence type="ECO:0000313" key="1">
    <source>
        <dbReference type="EMBL" id="KAK0573172.1"/>
    </source>
</evidence>
<reference evidence="1" key="1">
    <citation type="journal article" date="2022" name="Plant J.">
        <title>Strategies of tolerance reflected in two North American maple genomes.</title>
        <authorList>
            <person name="McEvoy S.L."/>
            <person name="Sezen U.U."/>
            <person name="Trouern-Trend A."/>
            <person name="McMahon S.M."/>
            <person name="Schaberg P.G."/>
            <person name="Yang J."/>
            <person name="Wegrzyn J.L."/>
            <person name="Swenson N.G."/>
        </authorList>
    </citation>
    <scope>NUCLEOTIDE SEQUENCE</scope>
    <source>
        <strain evidence="1">NS2018</strain>
    </source>
</reference>
<gene>
    <name evidence="1" type="ORF">LWI29_003929</name>
</gene>
<dbReference type="Proteomes" id="UP001168877">
    <property type="component" value="Unassembled WGS sequence"/>
</dbReference>
<keyword evidence="2" id="KW-1185">Reference proteome</keyword>
<reference evidence="1" key="2">
    <citation type="submission" date="2023-06" db="EMBL/GenBank/DDBJ databases">
        <authorList>
            <person name="Swenson N.G."/>
            <person name="Wegrzyn J.L."/>
            <person name="Mcevoy S.L."/>
        </authorList>
    </citation>
    <scope>NUCLEOTIDE SEQUENCE</scope>
    <source>
        <strain evidence="1">NS2018</strain>
        <tissue evidence="1">Leaf</tissue>
    </source>
</reference>
<sequence>MLPRRRPNAHEAPVKLDSRSRKEIYETIQTHEEIKLRLKSYYDREIEEVVTQIRRNYEIELQETEAEFMTKKEVLDASLNRVLMSKILADAFQSKWTDLEQFSMAVQQGGVLDANQNKVFMNKILADAFQFKCTDLEQFSTTIHNSGTSDVVCLSNDE</sequence>